<accession>A0ABR2VYI7</accession>
<reference evidence="1 2" key="1">
    <citation type="submission" date="2023-04" db="EMBL/GenBank/DDBJ databases">
        <title>Genome of Basidiobolus ranarum AG-B5.</title>
        <authorList>
            <person name="Stajich J.E."/>
            <person name="Carter-House D."/>
            <person name="Gryganskyi A."/>
        </authorList>
    </citation>
    <scope>NUCLEOTIDE SEQUENCE [LARGE SCALE GENOMIC DNA]</scope>
    <source>
        <strain evidence="1 2">AG-B5</strain>
    </source>
</reference>
<organism evidence="1 2">
    <name type="scientific">Basidiobolus ranarum</name>
    <dbReference type="NCBI Taxonomy" id="34480"/>
    <lineage>
        <taxon>Eukaryota</taxon>
        <taxon>Fungi</taxon>
        <taxon>Fungi incertae sedis</taxon>
        <taxon>Zoopagomycota</taxon>
        <taxon>Entomophthoromycotina</taxon>
        <taxon>Basidiobolomycetes</taxon>
        <taxon>Basidiobolales</taxon>
        <taxon>Basidiobolaceae</taxon>
        <taxon>Basidiobolus</taxon>
    </lineage>
</organism>
<evidence type="ECO:0000313" key="1">
    <source>
        <dbReference type="EMBL" id="KAK9710280.1"/>
    </source>
</evidence>
<sequence length="416" mass="46591">MLYRLEEVLSSGAKHPLYASLQYPSKLDLAAIPLLDKVTLYNQIQYAVKADKSILQSAYLSPTGGTSSGPLLYFITDTHENRAQREEMGRFMNEQNVITKEDIVLVIHGGRYMYRSLDLICELIENSHGTALAAGASTSPDILVNLSIQFSANAISGTCTQMISFAQYIEANGLQSFVNFDKIFYSSEVLPLHQENYLRTIFGASVITSVYGSAEGGVWAAKLNQDVAQRSDFIYDKNMMIVEILKEDGTHVAEGEAGEIVLTSLMRLRNPLIRYCTGDLGSLHSYSGDASTNGRSLAVLRLYGRNPVKSVNFQGDYFNPLELEQELQKEEWNILDWQAVFEDTSGKRDTLTFRVIFRVVSDSVLRLLHQKMVDLLEVKHSEDVIIVPTTYDQVEKGRTGAKMKHFVDKRHCNGAE</sequence>
<dbReference type="EMBL" id="JASJQH010007352">
    <property type="protein sequence ID" value="KAK9710280.1"/>
    <property type="molecule type" value="Genomic_DNA"/>
</dbReference>
<dbReference type="Gene3D" id="3.40.50.12780">
    <property type="entry name" value="N-terminal domain of ligase-like"/>
    <property type="match status" value="1"/>
</dbReference>
<keyword evidence="2" id="KW-1185">Reference proteome</keyword>
<evidence type="ECO:0000313" key="2">
    <source>
        <dbReference type="Proteomes" id="UP001479436"/>
    </source>
</evidence>
<dbReference type="SUPFAM" id="SSF56801">
    <property type="entry name" value="Acetyl-CoA synthetase-like"/>
    <property type="match status" value="1"/>
</dbReference>
<proteinExistence type="predicted"/>
<name>A0ABR2VYI7_9FUNG</name>
<dbReference type="InterPro" id="IPR042099">
    <property type="entry name" value="ANL_N_sf"/>
</dbReference>
<dbReference type="PANTHER" id="PTHR43845:SF1">
    <property type="entry name" value="BLR5969 PROTEIN"/>
    <property type="match status" value="1"/>
</dbReference>
<dbReference type="Proteomes" id="UP001479436">
    <property type="component" value="Unassembled WGS sequence"/>
</dbReference>
<gene>
    <name evidence="1" type="ORF">K7432_008520</name>
</gene>
<comment type="caution">
    <text evidence="1">The sequence shown here is derived from an EMBL/GenBank/DDBJ whole genome shotgun (WGS) entry which is preliminary data.</text>
</comment>
<protein>
    <submittedName>
        <fullName evidence="1">Uncharacterized protein</fullName>
    </submittedName>
</protein>
<dbReference type="PANTHER" id="PTHR43845">
    <property type="entry name" value="BLR5969 PROTEIN"/>
    <property type="match status" value="1"/>
</dbReference>